<dbReference type="EMBL" id="CAJNOV010005346">
    <property type="protein sequence ID" value="CAF1206409.1"/>
    <property type="molecule type" value="Genomic_DNA"/>
</dbReference>
<reference evidence="1" key="1">
    <citation type="submission" date="2021-02" db="EMBL/GenBank/DDBJ databases">
        <authorList>
            <person name="Nowell W R."/>
        </authorList>
    </citation>
    <scope>NUCLEOTIDE SEQUENCE</scope>
</reference>
<organism evidence="1 3">
    <name type="scientific">Rotaria magnacalcarata</name>
    <dbReference type="NCBI Taxonomy" id="392030"/>
    <lineage>
        <taxon>Eukaryota</taxon>
        <taxon>Metazoa</taxon>
        <taxon>Spiralia</taxon>
        <taxon>Gnathifera</taxon>
        <taxon>Rotifera</taxon>
        <taxon>Eurotatoria</taxon>
        <taxon>Bdelloidea</taxon>
        <taxon>Philodinida</taxon>
        <taxon>Philodinidae</taxon>
        <taxon>Rotaria</taxon>
    </lineage>
</organism>
<dbReference type="InterPro" id="IPR027417">
    <property type="entry name" value="P-loop_NTPase"/>
</dbReference>
<proteinExistence type="predicted"/>
<gene>
    <name evidence="2" type="ORF">BYL167_LOCUS25661</name>
    <name evidence="1" type="ORF">CJN711_LOCUS12293</name>
</gene>
<comment type="caution">
    <text evidence="1">The sequence shown here is derived from an EMBL/GenBank/DDBJ whole genome shotgun (WGS) entry which is preliminary data.</text>
</comment>
<evidence type="ECO:0000313" key="3">
    <source>
        <dbReference type="Proteomes" id="UP000663855"/>
    </source>
</evidence>
<dbReference type="SUPFAM" id="SSF52540">
    <property type="entry name" value="P-loop containing nucleoside triphosphate hydrolases"/>
    <property type="match status" value="1"/>
</dbReference>
<dbReference type="Gene3D" id="3.40.50.300">
    <property type="entry name" value="P-loop containing nucleotide triphosphate hydrolases"/>
    <property type="match status" value="1"/>
</dbReference>
<protein>
    <submittedName>
        <fullName evidence="1">Uncharacterized protein</fullName>
    </submittedName>
</protein>
<evidence type="ECO:0000313" key="1">
    <source>
        <dbReference type="EMBL" id="CAF1206409.1"/>
    </source>
</evidence>
<dbReference type="EMBL" id="CAJOBH010026665">
    <property type="protein sequence ID" value="CAF4253801.1"/>
    <property type="molecule type" value="Genomic_DNA"/>
</dbReference>
<dbReference type="Proteomes" id="UP000663855">
    <property type="component" value="Unassembled WGS sequence"/>
</dbReference>
<dbReference type="AlphaFoldDB" id="A0A814WJP1"/>
<evidence type="ECO:0000313" key="2">
    <source>
        <dbReference type="EMBL" id="CAF4253801.1"/>
    </source>
</evidence>
<sequence>MERDPPGANNSTLTAGYKTPDAILKEISGGSCSSSTTKTHQRRIQRTSVCCKVTMKGERHLGFRTITLRVPLVSKTYYLRPASNIVSKIPSTTSTQPAPRNNFIENLFKTLVVLVCLAVPSTDIYRFICKHAFYANSCDMRESENRDFNKFYGIEHLENPFKRVTADEFNSETIYKPVLPPAILKSDHSANSILLVGKHGTGKTLLRCHYYKYLNSSEYFKILILNQQINEYLERFVKEALSHEKYCETTNCLDRWSENEFAQLLLSVLVTQFVDAYQETPFDLPNISMDQKIDLITILCFYYNGPGARNLENFVNSFLNKTDDDIYRAKNAVVQILERNIYQDKPLLTHLKRELNKLIVLRNDSKNLELLLLIAESEQYQSPIMERKIHDNVVTDLIYLTEFMKKHLKKTVVFIIDGIDENRYLFKERSVHKESLKLFYKSSVSQAILSAVMARTFYLSFFYPEIDGIDLRDDISRNDKFPRYEMNWNTKSLMNYADYLLQGMNKKASRSRCKAFTDFRTLTNYSSEQNANIINRISTPRMLHYFMIELIREMNDCANNVEEPFIATFENIDNAFNNSIQQ</sequence>
<dbReference type="Proteomes" id="UP000681967">
    <property type="component" value="Unassembled WGS sequence"/>
</dbReference>
<accession>A0A814WJP1</accession>
<name>A0A814WJP1_9BILA</name>